<proteinExistence type="predicted"/>
<feature type="region of interest" description="Disordered" evidence="1">
    <location>
        <begin position="1"/>
        <end position="68"/>
    </location>
</feature>
<feature type="transmembrane region" description="Helical" evidence="2">
    <location>
        <begin position="174"/>
        <end position="197"/>
    </location>
</feature>
<dbReference type="Proteomes" id="UP000502136">
    <property type="component" value="Chromosome"/>
</dbReference>
<feature type="compositionally biased region" description="Basic and acidic residues" evidence="1">
    <location>
        <begin position="58"/>
        <end position="68"/>
    </location>
</feature>
<evidence type="ECO:0000256" key="2">
    <source>
        <dbReference type="SAM" id="Phobius"/>
    </source>
</evidence>
<dbReference type="KEGG" id="palr:HGI30_04895"/>
<feature type="compositionally biased region" description="Basic and acidic residues" evidence="1">
    <location>
        <begin position="1"/>
        <end position="10"/>
    </location>
</feature>
<feature type="compositionally biased region" description="Basic and acidic residues" evidence="1">
    <location>
        <begin position="31"/>
        <end position="49"/>
    </location>
</feature>
<organism evidence="3 4">
    <name type="scientific">Paenibacillus albicereus</name>
    <dbReference type="NCBI Taxonomy" id="2726185"/>
    <lineage>
        <taxon>Bacteria</taxon>
        <taxon>Bacillati</taxon>
        <taxon>Bacillota</taxon>
        <taxon>Bacilli</taxon>
        <taxon>Bacillales</taxon>
        <taxon>Paenibacillaceae</taxon>
        <taxon>Paenibacillus</taxon>
    </lineage>
</organism>
<gene>
    <name evidence="3" type="ORF">HGI30_04895</name>
</gene>
<keyword evidence="2" id="KW-0812">Transmembrane</keyword>
<keyword evidence="2" id="KW-0472">Membrane</keyword>
<sequence length="204" mass="21631">MQEDETKVRAGEAAGQGVKENSQELPGGEEAAEKFERQNEEAGDREPASERNPAAERGQNERRVQRHEAERRMKAELLSYLAALFLAPLAASVGISLFLLEPGVLIPVLLFSWIGTLCVAVPVSWMVGRIVGKGGGPARAALAVLLHGVLGGGLVLAFVVLAQPNALGSLYRDGFALVFVLSGAANGFAYGLIRLACRSLLLGR</sequence>
<evidence type="ECO:0000256" key="1">
    <source>
        <dbReference type="SAM" id="MobiDB-lite"/>
    </source>
</evidence>
<dbReference type="EMBL" id="CP051428">
    <property type="protein sequence ID" value="QJC50963.1"/>
    <property type="molecule type" value="Genomic_DNA"/>
</dbReference>
<reference evidence="3 4" key="1">
    <citation type="submission" date="2020-04" db="EMBL/GenBank/DDBJ databases">
        <title>Novel Paenibacillus strain UniB2 isolated from commercial digestive syrup.</title>
        <authorList>
            <person name="Thorat V."/>
            <person name="Kirdat K."/>
            <person name="Tiwarekar B."/>
            <person name="Yadav A."/>
        </authorList>
    </citation>
    <scope>NUCLEOTIDE SEQUENCE [LARGE SCALE GENOMIC DNA]</scope>
    <source>
        <strain evidence="3 4">UniB2</strain>
    </source>
</reference>
<accession>A0A6H2GU55</accession>
<keyword evidence="4" id="KW-1185">Reference proteome</keyword>
<dbReference type="AlphaFoldDB" id="A0A6H2GU55"/>
<evidence type="ECO:0000313" key="3">
    <source>
        <dbReference type="EMBL" id="QJC50963.1"/>
    </source>
</evidence>
<name>A0A6H2GU55_9BACL</name>
<feature type="transmembrane region" description="Helical" evidence="2">
    <location>
        <begin position="140"/>
        <end position="162"/>
    </location>
</feature>
<keyword evidence="2" id="KW-1133">Transmembrane helix</keyword>
<feature type="transmembrane region" description="Helical" evidence="2">
    <location>
        <begin position="105"/>
        <end position="128"/>
    </location>
</feature>
<evidence type="ECO:0000313" key="4">
    <source>
        <dbReference type="Proteomes" id="UP000502136"/>
    </source>
</evidence>
<protein>
    <submittedName>
        <fullName evidence="3">Uncharacterized protein</fullName>
    </submittedName>
</protein>
<feature type="transmembrane region" description="Helical" evidence="2">
    <location>
        <begin position="77"/>
        <end position="99"/>
    </location>
</feature>
<dbReference type="RefSeq" id="WP_168906618.1">
    <property type="nucleotide sequence ID" value="NZ_CP051428.1"/>
</dbReference>